<feature type="transmembrane region" description="Helical" evidence="6">
    <location>
        <begin position="44"/>
        <end position="65"/>
    </location>
</feature>
<keyword evidence="5 6" id="KW-0472">Membrane</keyword>
<dbReference type="OrthoDB" id="9793828at2"/>
<feature type="transmembrane region" description="Helical" evidence="6">
    <location>
        <begin position="77"/>
        <end position="97"/>
    </location>
</feature>
<dbReference type="RefSeq" id="WP_044038885.1">
    <property type="nucleotide sequence ID" value="NZ_HG917868.1"/>
</dbReference>
<dbReference type="PATRIC" id="fig|1216932.3.peg.1981"/>
<gene>
    <name evidence="7" type="ORF">CM240_1982</name>
</gene>
<dbReference type="HOGENOM" id="CLU_058671_1_1_9"/>
<dbReference type="GO" id="GO:0005886">
    <property type="term" value="C:plasma membrane"/>
    <property type="evidence" value="ECO:0007669"/>
    <property type="project" value="TreeGrafter"/>
</dbReference>
<organism evidence="7 8">
    <name type="scientific">Clostridium bornimense</name>
    <dbReference type="NCBI Taxonomy" id="1216932"/>
    <lineage>
        <taxon>Bacteria</taxon>
        <taxon>Bacillati</taxon>
        <taxon>Bacillota</taxon>
        <taxon>Clostridia</taxon>
        <taxon>Eubacteriales</taxon>
        <taxon>Clostridiaceae</taxon>
        <taxon>Clostridium</taxon>
    </lineage>
</organism>
<evidence type="ECO:0000256" key="6">
    <source>
        <dbReference type="RuleBase" id="RU004379"/>
    </source>
</evidence>
<evidence type="ECO:0000256" key="3">
    <source>
        <dbReference type="ARBA" id="ARBA00022692"/>
    </source>
</evidence>
<dbReference type="Proteomes" id="UP000019426">
    <property type="component" value="Chromosome M2/40_rep1"/>
</dbReference>
<reference evidence="7 8" key="1">
    <citation type="submission" date="2013-11" db="EMBL/GenBank/DDBJ databases">
        <title>Complete genome sequence of Clostridum sp. M2/40.</title>
        <authorList>
            <person name="Wibberg D."/>
            <person name="Puehler A."/>
            <person name="Schlueter A."/>
        </authorList>
    </citation>
    <scope>NUCLEOTIDE SEQUENCE [LARGE SCALE GENOMIC DNA]</scope>
    <source>
        <strain evidence="8">M2/40</strain>
    </source>
</reference>
<protein>
    <submittedName>
        <fullName evidence="7">Putative membrane protein</fullName>
    </submittedName>
</protein>
<evidence type="ECO:0000256" key="4">
    <source>
        <dbReference type="ARBA" id="ARBA00022989"/>
    </source>
</evidence>
<dbReference type="CDD" id="cd10432">
    <property type="entry name" value="BI-1-like_bacterial"/>
    <property type="match status" value="1"/>
</dbReference>
<evidence type="ECO:0000313" key="7">
    <source>
        <dbReference type="EMBL" id="CDM69140.1"/>
    </source>
</evidence>
<keyword evidence="4 6" id="KW-1133">Transmembrane helix</keyword>
<sequence length="223" mass="24391">MNGNVAYDSVREQNKYIAKVFSWMGIALLISAISALYVGTNPTIFYRVNPFVILILEIGLVMILVGMLNKISPVTATALFIVYSAINGISLSGIFMMYSQGTITSAFITAAVMFGVFAVVGYTTRVDLSKYSSILFMALIGLMIAGLINIFIGSSFLSLGVSAVGVVVFAGLTAYDIQTLKEHQRVFGQNHNMAIYGALQLYLDFINIFLYLLRIFGFMNSDD</sequence>
<dbReference type="STRING" id="1216932.CM240_1982"/>
<keyword evidence="8" id="KW-1185">Reference proteome</keyword>
<feature type="transmembrane region" description="Helical" evidence="6">
    <location>
        <begin position="103"/>
        <end position="122"/>
    </location>
</feature>
<keyword evidence="3 6" id="KW-0812">Transmembrane</keyword>
<evidence type="ECO:0000256" key="2">
    <source>
        <dbReference type="ARBA" id="ARBA00010350"/>
    </source>
</evidence>
<comment type="similarity">
    <text evidence="2 6">Belongs to the BI1 family.</text>
</comment>
<dbReference type="PANTHER" id="PTHR23291">
    <property type="entry name" value="BAX INHIBITOR-RELATED"/>
    <property type="match status" value="1"/>
</dbReference>
<dbReference type="KEGG" id="clt:CM240_1982"/>
<proteinExistence type="inferred from homology"/>
<evidence type="ECO:0000313" key="8">
    <source>
        <dbReference type="Proteomes" id="UP000019426"/>
    </source>
</evidence>
<dbReference type="eggNOG" id="COG0670">
    <property type="taxonomic scope" value="Bacteria"/>
</dbReference>
<dbReference type="InterPro" id="IPR006214">
    <property type="entry name" value="Bax_inhibitor_1-related"/>
</dbReference>
<comment type="subcellular location">
    <subcellularLocation>
        <location evidence="1">Membrane</location>
        <topology evidence="1">Multi-pass membrane protein</topology>
    </subcellularLocation>
</comment>
<feature type="transmembrane region" description="Helical" evidence="6">
    <location>
        <begin position="134"/>
        <end position="152"/>
    </location>
</feature>
<feature type="transmembrane region" description="Helical" evidence="6">
    <location>
        <begin position="195"/>
        <end position="216"/>
    </location>
</feature>
<dbReference type="EMBL" id="HG917868">
    <property type="protein sequence ID" value="CDM69140.1"/>
    <property type="molecule type" value="Genomic_DNA"/>
</dbReference>
<name>W6SHH2_9CLOT</name>
<evidence type="ECO:0000256" key="5">
    <source>
        <dbReference type="ARBA" id="ARBA00023136"/>
    </source>
</evidence>
<feature type="transmembrane region" description="Helical" evidence="6">
    <location>
        <begin position="20"/>
        <end position="38"/>
    </location>
</feature>
<accession>W6SHH2</accession>
<evidence type="ECO:0000256" key="1">
    <source>
        <dbReference type="ARBA" id="ARBA00004141"/>
    </source>
</evidence>
<dbReference type="PANTHER" id="PTHR23291:SF50">
    <property type="entry name" value="PROTEIN LIFEGUARD 4"/>
    <property type="match status" value="1"/>
</dbReference>
<feature type="transmembrane region" description="Helical" evidence="6">
    <location>
        <begin position="158"/>
        <end position="175"/>
    </location>
</feature>
<dbReference type="Pfam" id="PF01027">
    <property type="entry name" value="Bax1-I"/>
    <property type="match status" value="1"/>
</dbReference>
<dbReference type="AlphaFoldDB" id="W6SHH2"/>